<gene>
    <name evidence="7" type="ORF">BFS35_012240</name>
</gene>
<organism evidence="7 8">
    <name type="scientific">Macrococcoides goetzii</name>
    <dbReference type="NCBI Taxonomy" id="1891097"/>
    <lineage>
        <taxon>Bacteria</taxon>
        <taxon>Bacillati</taxon>
        <taxon>Bacillota</taxon>
        <taxon>Bacilli</taxon>
        <taxon>Bacillales</taxon>
        <taxon>Staphylococcaceae</taxon>
        <taxon>Macrococcoides</taxon>
    </lineage>
</organism>
<dbReference type="RefSeq" id="WP_099576827.1">
    <property type="nucleotide sequence ID" value="NZ_MJBI02000009.1"/>
</dbReference>
<keyword evidence="4" id="KW-0546">Nucleotide metabolism</keyword>
<dbReference type="GO" id="GO:0000287">
    <property type="term" value="F:magnesium ion binding"/>
    <property type="evidence" value="ECO:0007669"/>
    <property type="project" value="InterPro"/>
</dbReference>
<evidence type="ECO:0000256" key="3">
    <source>
        <dbReference type="ARBA" id="ARBA00022801"/>
    </source>
</evidence>
<dbReference type="InterPro" id="IPR029054">
    <property type="entry name" value="dUTPase-like"/>
</dbReference>
<evidence type="ECO:0000259" key="6">
    <source>
        <dbReference type="Pfam" id="PF00692"/>
    </source>
</evidence>
<dbReference type="Proteomes" id="UP000229523">
    <property type="component" value="Unassembled WGS sequence"/>
</dbReference>
<dbReference type="EMBL" id="MJBI02000009">
    <property type="protein sequence ID" value="RAI79322.1"/>
    <property type="molecule type" value="Genomic_DNA"/>
</dbReference>
<dbReference type="Gene3D" id="2.70.40.10">
    <property type="match status" value="1"/>
</dbReference>
<dbReference type="InterPro" id="IPR033704">
    <property type="entry name" value="dUTPase_trimeric"/>
</dbReference>
<dbReference type="EC" id="3.6.1.23" evidence="2"/>
<evidence type="ECO:0000313" key="7">
    <source>
        <dbReference type="EMBL" id="RAI79322.1"/>
    </source>
</evidence>
<evidence type="ECO:0000256" key="1">
    <source>
        <dbReference type="ARBA" id="ARBA00006581"/>
    </source>
</evidence>
<dbReference type="Pfam" id="PF00692">
    <property type="entry name" value="dUTPase"/>
    <property type="match status" value="1"/>
</dbReference>
<dbReference type="NCBIfam" id="TIGR00576">
    <property type="entry name" value="dut"/>
    <property type="match status" value="1"/>
</dbReference>
<comment type="caution">
    <text evidence="7">The sequence shown here is derived from an EMBL/GenBank/DDBJ whole genome shotgun (WGS) entry which is preliminary data.</text>
</comment>
<dbReference type="PANTHER" id="PTHR11241:SF0">
    <property type="entry name" value="DEOXYURIDINE 5'-TRIPHOSPHATE NUCLEOTIDOHYDROLASE"/>
    <property type="match status" value="1"/>
</dbReference>
<dbReference type="GO" id="GO:0004170">
    <property type="term" value="F:dUTP diphosphatase activity"/>
    <property type="evidence" value="ECO:0007669"/>
    <property type="project" value="UniProtKB-EC"/>
</dbReference>
<dbReference type="SUPFAM" id="SSF51283">
    <property type="entry name" value="dUTPase-like"/>
    <property type="match status" value="1"/>
</dbReference>
<dbReference type="InterPro" id="IPR036157">
    <property type="entry name" value="dUTPase-like_sf"/>
</dbReference>
<proteinExistence type="inferred from homology"/>
<dbReference type="GO" id="GO:0006226">
    <property type="term" value="P:dUMP biosynthetic process"/>
    <property type="evidence" value="ECO:0007669"/>
    <property type="project" value="InterPro"/>
</dbReference>
<keyword evidence="3" id="KW-0378">Hydrolase</keyword>
<dbReference type="AlphaFoldDB" id="A0A2G5NWL4"/>
<evidence type="ECO:0000256" key="4">
    <source>
        <dbReference type="ARBA" id="ARBA00023080"/>
    </source>
</evidence>
<evidence type="ECO:0000256" key="5">
    <source>
        <dbReference type="ARBA" id="ARBA00047686"/>
    </source>
</evidence>
<comment type="catalytic activity">
    <reaction evidence="5">
        <text>dUTP + H2O = dUMP + diphosphate + H(+)</text>
        <dbReference type="Rhea" id="RHEA:10248"/>
        <dbReference type="ChEBI" id="CHEBI:15377"/>
        <dbReference type="ChEBI" id="CHEBI:15378"/>
        <dbReference type="ChEBI" id="CHEBI:33019"/>
        <dbReference type="ChEBI" id="CHEBI:61555"/>
        <dbReference type="ChEBI" id="CHEBI:246422"/>
        <dbReference type="EC" id="3.6.1.23"/>
    </reaction>
</comment>
<evidence type="ECO:0000256" key="2">
    <source>
        <dbReference type="ARBA" id="ARBA00012379"/>
    </source>
</evidence>
<dbReference type="PANTHER" id="PTHR11241">
    <property type="entry name" value="DEOXYURIDINE 5'-TRIPHOSPHATE NUCLEOTIDOHYDROLASE"/>
    <property type="match status" value="1"/>
</dbReference>
<comment type="similarity">
    <text evidence="1">Belongs to the dUTPase family.</text>
</comment>
<dbReference type="CDD" id="cd07557">
    <property type="entry name" value="trimeric_dUTPase"/>
    <property type="match status" value="1"/>
</dbReference>
<sequence>MKTINIKLLSDNAKKPYRKPYSLDSGLDLYVSEGTLIPARQTVIVPTDIAIELKEGYEAQIRPRSSTSLKGELEVRLGTIDFGYHKAIGIITKNDTDKDIFIKQHDRIAQLVVAPVVYPEVNVVQAFDYESDRGGFGSTGR</sequence>
<keyword evidence="8" id="KW-1185">Reference proteome</keyword>
<accession>A0A2G5NWL4</accession>
<dbReference type="GO" id="GO:0046081">
    <property type="term" value="P:dUTP catabolic process"/>
    <property type="evidence" value="ECO:0007669"/>
    <property type="project" value="InterPro"/>
</dbReference>
<evidence type="ECO:0000313" key="8">
    <source>
        <dbReference type="Proteomes" id="UP000229523"/>
    </source>
</evidence>
<protein>
    <recommendedName>
        <fullName evidence="2">dUTP diphosphatase</fullName>
        <ecNumber evidence="2">3.6.1.23</ecNumber>
    </recommendedName>
</protein>
<reference evidence="7 8" key="1">
    <citation type="journal article" date="2018" name="Front. Microbiol.">
        <title>Description and Comparative Genomics of Macrococcus caseolyticus subsp. hominis subsp. nov., Macrococcus goetzii sp. nov., Macrococcus epidermidis sp. nov., and Macrococcus bohemicus sp. nov., Novel Macrococci From Human Clinical Material With Virulence Potential and Suspected Uptake of Foreign DNA by Natural Transformation.</title>
        <authorList>
            <person name="Maslanova I."/>
            <person name="Wertheimer Z."/>
            <person name="Sedlacek I."/>
            <person name="Svec P."/>
            <person name="Indrakova A."/>
            <person name="Kovarovic V."/>
            <person name="Schumann P."/>
            <person name="Sproer C."/>
            <person name="Kralova S."/>
            <person name="Sedo O."/>
            <person name="Kristofova L."/>
            <person name="Vrbovska V."/>
            <person name="Fuzik T."/>
            <person name="Petras P."/>
            <person name="Zdrahal Z."/>
            <person name="Ruzickova V."/>
            <person name="Doskar J."/>
            <person name="Pantucek R."/>
        </authorList>
    </citation>
    <scope>NUCLEOTIDE SEQUENCE [LARGE SCALE GENOMIC DNA]</scope>
    <source>
        <strain evidence="7 8">CCM 4927</strain>
    </source>
</reference>
<name>A0A2G5NWL4_9STAP</name>
<dbReference type="InterPro" id="IPR008181">
    <property type="entry name" value="dUTPase"/>
</dbReference>
<feature type="domain" description="dUTPase-like" evidence="6">
    <location>
        <begin position="20"/>
        <end position="140"/>
    </location>
</feature>